<accession>A0A1T5HTS2</accession>
<evidence type="ECO:0000256" key="4">
    <source>
        <dbReference type="ARBA" id="ARBA00023136"/>
    </source>
</evidence>
<gene>
    <name evidence="8" type="ORF">SAMN03080601_03368</name>
</gene>
<feature type="domain" description="RagB/SusD" evidence="6">
    <location>
        <begin position="372"/>
        <end position="575"/>
    </location>
</feature>
<evidence type="ECO:0000259" key="7">
    <source>
        <dbReference type="Pfam" id="PF14322"/>
    </source>
</evidence>
<dbReference type="GO" id="GO:0009279">
    <property type="term" value="C:cell outer membrane"/>
    <property type="evidence" value="ECO:0007669"/>
    <property type="project" value="UniProtKB-SubCell"/>
</dbReference>
<dbReference type="Gene3D" id="1.25.40.390">
    <property type="match status" value="1"/>
</dbReference>
<evidence type="ECO:0000256" key="3">
    <source>
        <dbReference type="ARBA" id="ARBA00022729"/>
    </source>
</evidence>
<keyword evidence="4" id="KW-0472">Membrane</keyword>
<comment type="similarity">
    <text evidence="2">Belongs to the SusD family.</text>
</comment>
<keyword evidence="5" id="KW-0998">Cell outer membrane</keyword>
<evidence type="ECO:0000256" key="2">
    <source>
        <dbReference type="ARBA" id="ARBA00006275"/>
    </source>
</evidence>
<keyword evidence="3" id="KW-0732">Signal</keyword>
<dbReference type="InterPro" id="IPR012944">
    <property type="entry name" value="SusD_RagB_dom"/>
</dbReference>
<comment type="subcellular location">
    <subcellularLocation>
        <location evidence="1">Cell outer membrane</location>
    </subcellularLocation>
</comment>
<keyword evidence="9" id="KW-1185">Reference proteome</keyword>
<name>A0A1T5HTS2_9BACT</name>
<dbReference type="STRING" id="889453.SAMN03080601_03368"/>
<evidence type="ECO:0000256" key="1">
    <source>
        <dbReference type="ARBA" id="ARBA00004442"/>
    </source>
</evidence>
<sequence length="575" mass="64477">MRKLLYLIAIGAILITSCDDHLSTKNLFNKSTDNFYRTPTDIDEAMAGVYNALFVQTNTGLADEHIAASMFSDLVFAGGGADDAFAHNAASFTDPGEDTYHPLWLETYRGVFRANSIIAALEGENAGFSEYFATEQDAETYLDNALGEAYFMRGFLMFRAARFFGGMPLILAPDADRFVPRSSFSETFSQIASDFHKGATLMAEVDVNTISVNRYGHGNRWTAKAYLARTFLHYTGYMTNIENQPTTQISLPDGTVISRNDVIEHLEDVIDNSGYALVSDFRNLWPYSHINQSAGEIVLPWAENEGLQWAGQDGPNANIGTGNTEVMFAKRYAFADWSNTKFRNWAVLFFSVRGQDVGPYGQGWGWGTVNPNFYNNWSNDDPRKRGSVLDLNANDEGVEAYNPDANNGIQQTELVNKKYIQLRHDGEEGVKGMFYYIYRPGSTSDSYMLWSAQDFYYLRFSDVLLMHSELSETADGLNAVRARAGLEPVSYSLEALKIERKHEFAFEGIRWFDLVRWGDVENSANNYFSQAATVINNGVEAVHSVSYRPETKGLVPIPESEIRLSDGLYTQNPGW</sequence>
<proteinExistence type="inferred from homology"/>
<organism evidence="8 9">
    <name type="scientific">Alkalitalea saponilacus</name>
    <dbReference type="NCBI Taxonomy" id="889453"/>
    <lineage>
        <taxon>Bacteria</taxon>
        <taxon>Pseudomonadati</taxon>
        <taxon>Bacteroidota</taxon>
        <taxon>Bacteroidia</taxon>
        <taxon>Marinilabiliales</taxon>
        <taxon>Marinilabiliaceae</taxon>
        <taxon>Alkalitalea</taxon>
    </lineage>
</organism>
<dbReference type="OrthoDB" id="1016139at2"/>
<feature type="domain" description="SusD-like N-terminal" evidence="7">
    <location>
        <begin position="37"/>
        <end position="232"/>
    </location>
</feature>
<dbReference type="InterPro" id="IPR033985">
    <property type="entry name" value="SusD-like_N"/>
</dbReference>
<dbReference type="EMBL" id="FUYV01000028">
    <property type="protein sequence ID" value="SKC24076.1"/>
    <property type="molecule type" value="Genomic_DNA"/>
</dbReference>
<dbReference type="AlphaFoldDB" id="A0A1T5HTS2"/>
<evidence type="ECO:0000313" key="9">
    <source>
        <dbReference type="Proteomes" id="UP000191055"/>
    </source>
</evidence>
<evidence type="ECO:0000259" key="6">
    <source>
        <dbReference type="Pfam" id="PF07980"/>
    </source>
</evidence>
<dbReference type="RefSeq" id="WP_079559025.1">
    <property type="nucleotide sequence ID" value="NZ_CP021904.1"/>
</dbReference>
<dbReference type="KEGG" id="asx:CDL62_12905"/>
<dbReference type="PROSITE" id="PS51257">
    <property type="entry name" value="PROKAR_LIPOPROTEIN"/>
    <property type="match status" value="1"/>
</dbReference>
<dbReference type="SUPFAM" id="SSF48452">
    <property type="entry name" value="TPR-like"/>
    <property type="match status" value="1"/>
</dbReference>
<dbReference type="InterPro" id="IPR011990">
    <property type="entry name" value="TPR-like_helical_dom_sf"/>
</dbReference>
<reference evidence="9" key="1">
    <citation type="submission" date="2017-02" db="EMBL/GenBank/DDBJ databases">
        <authorList>
            <person name="Varghese N."/>
            <person name="Submissions S."/>
        </authorList>
    </citation>
    <scope>NUCLEOTIDE SEQUENCE [LARGE SCALE GENOMIC DNA]</scope>
    <source>
        <strain evidence="9">DSM 24412</strain>
    </source>
</reference>
<protein>
    <submittedName>
        <fullName evidence="8">Starch-binding associating with outer membrane</fullName>
    </submittedName>
</protein>
<evidence type="ECO:0000256" key="5">
    <source>
        <dbReference type="ARBA" id="ARBA00023237"/>
    </source>
</evidence>
<evidence type="ECO:0000313" key="8">
    <source>
        <dbReference type="EMBL" id="SKC24076.1"/>
    </source>
</evidence>
<dbReference type="Pfam" id="PF07980">
    <property type="entry name" value="SusD_RagB"/>
    <property type="match status" value="1"/>
</dbReference>
<dbReference type="Pfam" id="PF14322">
    <property type="entry name" value="SusD-like_3"/>
    <property type="match status" value="1"/>
</dbReference>
<dbReference type="Proteomes" id="UP000191055">
    <property type="component" value="Unassembled WGS sequence"/>
</dbReference>